<dbReference type="AlphaFoldDB" id="A0A512BJN1"/>
<name>A0A512BJN1_9BACT</name>
<sequence length="209" mass="22693">MRKQLFAICLLISGLSVWIACNENTRQNTATGNADSTTNAKMQYSGFESQVKWGEHLVKIGGCNDCHTPKKMGSNGPEDDMSLMLSGHPAQEPPTAFDSKEAAKKQLVVTQTFTSWVGPWGITYAANLTPDATGLGNWTEAQFLKALKEKKWMGLDNTRPLMPPMSMMSATIMSDDELKAIFAYLKTISPVKNVQPAAVLLPPPTGGAK</sequence>
<evidence type="ECO:0000256" key="1">
    <source>
        <dbReference type="ARBA" id="ARBA00022617"/>
    </source>
</evidence>
<feature type="domain" description="Cytochrome c" evidence="6">
    <location>
        <begin position="49"/>
        <end position="189"/>
    </location>
</feature>
<dbReference type="PROSITE" id="PS51257">
    <property type="entry name" value="PROKAR_LIPOPROTEIN"/>
    <property type="match status" value="1"/>
</dbReference>
<dbReference type="Proteomes" id="UP000321513">
    <property type="component" value="Unassembled WGS sequence"/>
</dbReference>
<accession>A0A512BJN1</accession>
<dbReference type="EMBL" id="BJYT01000041">
    <property type="protein sequence ID" value="GEO12154.1"/>
    <property type="molecule type" value="Genomic_DNA"/>
</dbReference>
<dbReference type="OrthoDB" id="9809720at2"/>
<dbReference type="GO" id="GO:0020037">
    <property type="term" value="F:heme binding"/>
    <property type="evidence" value="ECO:0007669"/>
    <property type="project" value="InterPro"/>
</dbReference>
<dbReference type="GO" id="GO:0009055">
    <property type="term" value="F:electron transfer activity"/>
    <property type="evidence" value="ECO:0007669"/>
    <property type="project" value="InterPro"/>
</dbReference>
<dbReference type="Pfam" id="PF00034">
    <property type="entry name" value="Cytochrom_C"/>
    <property type="match status" value="1"/>
</dbReference>
<proteinExistence type="predicted"/>
<dbReference type="InterPro" id="IPR036909">
    <property type="entry name" value="Cyt_c-like_dom_sf"/>
</dbReference>
<dbReference type="GO" id="GO:0046872">
    <property type="term" value="F:metal ion binding"/>
    <property type="evidence" value="ECO:0007669"/>
    <property type="project" value="UniProtKB-KW"/>
</dbReference>
<evidence type="ECO:0000259" key="6">
    <source>
        <dbReference type="PROSITE" id="PS51007"/>
    </source>
</evidence>
<feature type="chain" id="PRO_5022139646" description="Cytochrome c domain-containing protein" evidence="5">
    <location>
        <begin position="20"/>
        <end position="209"/>
    </location>
</feature>
<reference evidence="7 8" key="1">
    <citation type="submission" date="2019-07" db="EMBL/GenBank/DDBJ databases">
        <title>Whole genome shotgun sequence of Segetibacter aerophilus NBRC 106135.</title>
        <authorList>
            <person name="Hosoyama A."/>
            <person name="Uohara A."/>
            <person name="Ohji S."/>
            <person name="Ichikawa N."/>
        </authorList>
    </citation>
    <scope>NUCLEOTIDE SEQUENCE [LARGE SCALE GENOMIC DNA]</scope>
    <source>
        <strain evidence="7 8">NBRC 106135</strain>
    </source>
</reference>
<evidence type="ECO:0000313" key="7">
    <source>
        <dbReference type="EMBL" id="GEO12154.1"/>
    </source>
</evidence>
<comment type="caution">
    <text evidence="7">The sequence shown here is derived from an EMBL/GenBank/DDBJ whole genome shotgun (WGS) entry which is preliminary data.</text>
</comment>
<keyword evidence="8" id="KW-1185">Reference proteome</keyword>
<dbReference type="RefSeq" id="WP_147206278.1">
    <property type="nucleotide sequence ID" value="NZ_BJYT01000041.1"/>
</dbReference>
<dbReference type="Gene3D" id="1.10.760.10">
    <property type="entry name" value="Cytochrome c-like domain"/>
    <property type="match status" value="1"/>
</dbReference>
<evidence type="ECO:0000256" key="4">
    <source>
        <dbReference type="PROSITE-ProRule" id="PRU00433"/>
    </source>
</evidence>
<gene>
    <name evidence="7" type="ORF">SAE01_46500</name>
</gene>
<feature type="signal peptide" evidence="5">
    <location>
        <begin position="1"/>
        <end position="19"/>
    </location>
</feature>
<evidence type="ECO:0000256" key="2">
    <source>
        <dbReference type="ARBA" id="ARBA00022723"/>
    </source>
</evidence>
<keyword evidence="1 4" id="KW-0349">Heme</keyword>
<dbReference type="InterPro" id="IPR009056">
    <property type="entry name" value="Cyt_c-like_dom"/>
</dbReference>
<dbReference type="PROSITE" id="PS51007">
    <property type="entry name" value="CYTC"/>
    <property type="match status" value="1"/>
</dbReference>
<evidence type="ECO:0000256" key="3">
    <source>
        <dbReference type="ARBA" id="ARBA00023004"/>
    </source>
</evidence>
<keyword evidence="3 4" id="KW-0408">Iron</keyword>
<evidence type="ECO:0000256" key="5">
    <source>
        <dbReference type="SAM" id="SignalP"/>
    </source>
</evidence>
<protein>
    <recommendedName>
        <fullName evidence="6">Cytochrome c domain-containing protein</fullName>
    </recommendedName>
</protein>
<keyword evidence="2 4" id="KW-0479">Metal-binding</keyword>
<evidence type="ECO:0000313" key="8">
    <source>
        <dbReference type="Proteomes" id="UP000321513"/>
    </source>
</evidence>
<keyword evidence="5" id="KW-0732">Signal</keyword>
<organism evidence="7 8">
    <name type="scientific">Segetibacter aerophilus</name>
    <dbReference type="NCBI Taxonomy" id="670293"/>
    <lineage>
        <taxon>Bacteria</taxon>
        <taxon>Pseudomonadati</taxon>
        <taxon>Bacteroidota</taxon>
        <taxon>Chitinophagia</taxon>
        <taxon>Chitinophagales</taxon>
        <taxon>Chitinophagaceae</taxon>
        <taxon>Segetibacter</taxon>
    </lineage>
</organism>
<dbReference type="SUPFAM" id="SSF46626">
    <property type="entry name" value="Cytochrome c"/>
    <property type="match status" value="1"/>
</dbReference>